<reference evidence="2" key="1">
    <citation type="submission" date="2014-09" db="EMBL/GenBank/DDBJ databases">
        <title>Genome sequence of the luminous mushroom Mycena chlorophos for searching fungal bioluminescence genes.</title>
        <authorList>
            <person name="Tanaka Y."/>
            <person name="Kasuga D."/>
            <person name="Oba Y."/>
            <person name="Hase S."/>
            <person name="Sato K."/>
            <person name="Oba Y."/>
            <person name="Sakakibara Y."/>
        </authorList>
    </citation>
    <scope>NUCLEOTIDE SEQUENCE</scope>
</reference>
<dbReference type="InterPro" id="IPR032675">
    <property type="entry name" value="LRR_dom_sf"/>
</dbReference>
<keyword evidence="3" id="KW-1185">Reference proteome</keyword>
<dbReference type="InterPro" id="IPR036047">
    <property type="entry name" value="F-box-like_dom_sf"/>
</dbReference>
<evidence type="ECO:0000313" key="3">
    <source>
        <dbReference type="Proteomes" id="UP000815677"/>
    </source>
</evidence>
<proteinExistence type="predicted"/>
<accession>A0ABQ0LNE9</accession>
<name>A0ABQ0LNE9_MYCCL</name>
<gene>
    <name evidence="2" type="ORF">MCHLO_09588</name>
</gene>
<dbReference type="EMBL" id="DF847787">
    <property type="protein sequence ID" value="GAT52546.1"/>
    <property type="molecule type" value="Genomic_DNA"/>
</dbReference>
<organism evidence="2 3">
    <name type="scientific">Mycena chlorophos</name>
    <name type="common">Agaric fungus</name>
    <name type="synonym">Agaricus chlorophos</name>
    <dbReference type="NCBI Taxonomy" id="658473"/>
    <lineage>
        <taxon>Eukaryota</taxon>
        <taxon>Fungi</taxon>
        <taxon>Dikarya</taxon>
        <taxon>Basidiomycota</taxon>
        <taxon>Agaricomycotina</taxon>
        <taxon>Agaricomycetes</taxon>
        <taxon>Agaricomycetidae</taxon>
        <taxon>Agaricales</taxon>
        <taxon>Marasmiineae</taxon>
        <taxon>Mycenaceae</taxon>
        <taxon>Mycena</taxon>
    </lineage>
</organism>
<dbReference type="Gene3D" id="3.80.10.10">
    <property type="entry name" value="Ribonuclease Inhibitor"/>
    <property type="match status" value="1"/>
</dbReference>
<evidence type="ECO:0000256" key="1">
    <source>
        <dbReference type="SAM" id="MobiDB-lite"/>
    </source>
</evidence>
<evidence type="ECO:0000313" key="2">
    <source>
        <dbReference type="EMBL" id="GAT52546.1"/>
    </source>
</evidence>
<feature type="region of interest" description="Disordered" evidence="1">
    <location>
        <begin position="28"/>
        <end position="48"/>
    </location>
</feature>
<sequence>MQSEPVWLVAAFGVGYLARDLISVVRNRNAHSSSRTSPSSPSERKEIPGVSLPADLQHHIILRYAPEEDLRACSLVCGSMCYWAQSRLFREIRFDHELPQASVAGYPSPKKQAQRLLQVLELSPHLVPHIRRLSLEDSTPALLALLASREWPALEALDLYSMRSMHDGCLPDITRLVSSPLLRSLALLFGHRAWHTDYLTRILAHASHTLTNLSLSACVEPHEKHRPPLYPLTGDPLVDTPGFVLRRLDLTYAPAALAALDDPYFAPCLSEVREMEYEDSTPVDHRLLRHLGRQLRRLKSLERFLRRGPRLFTNAAA</sequence>
<feature type="compositionally biased region" description="Low complexity" evidence="1">
    <location>
        <begin position="32"/>
        <end position="41"/>
    </location>
</feature>
<dbReference type="Proteomes" id="UP000815677">
    <property type="component" value="Unassembled WGS sequence"/>
</dbReference>
<evidence type="ECO:0008006" key="4">
    <source>
        <dbReference type="Google" id="ProtNLM"/>
    </source>
</evidence>
<dbReference type="SUPFAM" id="SSF81383">
    <property type="entry name" value="F-box domain"/>
    <property type="match status" value="1"/>
</dbReference>
<protein>
    <recommendedName>
        <fullName evidence="4">F-box domain-containing protein</fullName>
    </recommendedName>
</protein>